<evidence type="ECO:0000313" key="1">
    <source>
        <dbReference type="EMBL" id="KAI3735415.1"/>
    </source>
</evidence>
<evidence type="ECO:0000313" key="2">
    <source>
        <dbReference type="Proteomes" id="UP001055879"/>
    </source>
</evidence>
<dbReference type="Proteomes" id="UP001055879">
    <property type="component" value="Linkage Group LG04"/>
</dbReference>
<reference evidence="1 2" key="2">
    <citation type="journal article" date="2022" name="Mol. Ecol. Resour.">
        <title>The genomes of chicory, endive, great burdock and yacon provide insights into Asteraceae paleo-polyploidization history and plant inulin production.</title>
        <authorList>
            <person name="Fan W."/>
            <person name="Wang S."/>
            <person name="Wang H."/>
            <person name="Wang A."/>
            <person name="Jiang F."/>
            <person name="Liu H."/>
            <person name="Zhao H."/>
            <person name="Xu D."/>
            <person name="Zhang Y."/>
        </authorList>
    </citation>
    <scope>NUCLEOTIDE SEQUENCE [LARGE SCALE GENOMIC DNA]</scope>
    <source>
        <strain evidence="2">cv. Niubang</strain>
    </source>
</reference>
<name>A0ACB9CMA5_ARCLA</name>
<protein>
    <submittedName>
        <fullName evidence="1">Uncharacterized protein</fullName>
    </submittedName>
</protein>
<reference evidence="2" key="1">
    <citation type="journal article" date="2022" name="Mol. Ecol. Resour.">
        <title>The genomes of chicory, endive, great burdock and yacon provide insights into Asteraceae palaeo-polyploidization history and plant inulin production.</title>
        <authorList>
            <person name="Fan W."/>
            <person name="Wang S."/>
            <person name="Wang H."/>
            <person name="Wang A."/>
            <person name="Jiang F."/>
            <person name="Liu H."/>
            <person name="Zhao H."/>
            <person name="Xu D."/>
            <person name="Zhang Y."/>
        </authorList>
    </citation>
    <scope>NUCLEOTIDE SEQUENCE [LARGE SCALE GENOMIC DNA]</scope>
    <source>
        <strain evidence="2">cv. Niubang</strain>
    </source>
</reference>
<gene>
    <name evidence="1" type="ORF">L6452_14911</name>
</gene>
<comment type="caution">
    <text evidence="1">The sequence shown here is derived from an EMBL/GenBank/DDBJ whole genome shotgun (WGS) entry which is preliminary data.</text>
</comment>
<organism evidence="1 2">
    <name type="scientific">Arctium lappa</name>
    <name type="common">Greater burdock</name>
    <name type="synonym">Lappa major</name>
    <dbReference type="NCBI Taxonomy" id="4217"/>
    <lineage>
        <taxon>Eukaryota</taxon>
        <taxon>Viridiplantae</taxon>
        <taxon>Streptophyta</taxon>
        <taxon>Embryophyta</taxon>
        <taxon>Tracheophyta</taxon>
        <taxon>Spermatophyta</taxon>
        <taxon>Magnoliopsida</taxon>
        <taxon>eudicotyledons</taxon>
        <taxon>Gunneridae</taxon>
        <taxon>Pentapetalae</taxon>
        <taxon>asterids</taxon>
        <taxon>campanulids</taxon>
        <taxon>Asterales</taxon>
        <taxon>Asteraceae</taxon>
        <taxon>Carduoideae</taxon>
        <taxon>Cardueae</taxon>
        <taxon>Arctiinae</taxon>
        <taxon>Arctium</taxon>
    </lineage>
</organism>
<proteinExistence type="predicted"/>
<sequence length="81" mass="9182">MITRKRRKGSIPPRFELWVIDEQVRPPAGVESPNSGEVYRLSACSEQTYLSSACMSLPCGLVFFSFGKSRIKVRNLHHIKS</sequence>
<accession>A0ACB9CMA5</accession>
<dbReference type="EMBL" id="CM042050">
    <property type="protein sequence ID" value="KAI3735415.1"/>
    <property type="molecule type" value="Genomic_DNA"/>
</dbReference>
<keyword evidence="2" id="KW-1185">Reference proteome</keyword>